<dbReference type="eggNOG" id="ENOG5032SM3">
    <property type="taxonomic scope" value="Bacteria"/>
</dbReference>
<feature type="chain" id="PRO_5003899974" description="DUF3515 family protein" evidence="1">
    <location>
        <begin position="26"/>
        <end position="145"/>
    </location>
</feature>
<keyword evidence="3" id="KW-1185">Reference proteome</keyword>
<keyword evidence="1" id="KW-0732">Signal</keyword>
<comment type="caution">
    <text evidence="2">The sequence shown here is derived from an EMBL/GenBank/DDBJ whole genome shotgun (WGS) entry which is preliminary data.</text>
</comment>
<evidence type="ECO:0008006" key="4">
    <source>
        <dbReference type="Google" id="ProtNLM"/>
    </source>
</evidence>
<evidence type="ECO:0000256" key="1">
    <source>
        <dbReference type="SAM" id="SignalP"/>
    </source>
</evidence>
<sequence length="145" mass="14768">MRLATVVATGVALLALTACSGVVQVAVPPLATAPACAQIAWPHTVAGQRGGPAVPANAATHAWGSPAIIARCGVPAPPPTTLECLGVDEVDWIIEPLSDGTRFTTYGREPALQVLVPDAYEPAPMVLGDLTPAATSLPATGRRCR</sequence>
<dbReference type="InterPro" id="IPR021903">
    <property type="entry name" value="DUF3515"/>
</dbReference>
<feature type="signal peptide" evidence="1">
    <location>
        <begin position="1"/>
        <end position="25"/>
    </location>
</feature>
<proteinExistence type="predicted"/>
<accession>K6X0W7</accession>
<dbReference type="RefSeq" id="WP_006594549.1">
    <property type="nucleotide sequence ID" value="NZ_BAHD01000094.1"/>
</dbReference>
<evidence type="ECO:0000313" key="2">
    <source>
        <dbReference type="EMBL" id="GAB98017.1"/>
    </source>
</evidence>
<dbReference type="Pfam" id="PF12028">
    <property type="entry name" value="DUF3515"/>
    <property type="match status" value="1"/>
</dbReference>
<name>K6X0W7_9MICO</name>
<organism evidence="2 3">
    <name type="scientific">Kineosphaera limosa NBRC 100340</name>
    <dbReference type="NCBI Taxonomy" id="1184609"/>
    <lineage>
        <taxon>Bacteria</taxon>
        <taxon>Bacillati</taxon>
        <taxon>Actinomycetota</taxon>
        <taxon>Actinomycetes</taxon>
        <taxon>Micrococcales</taxon>
        <taxon>Dermatophilaceae</taxon>
        <taxon>Kineosphaera</taxon>
    </lineage>
</organism>
<evidence type="ECO:0000313" key="3">
    <source>
        <dbReference type="Proteomes" id="UP000008366"/>
    </source>
</evidence>
<dbReference type="STRING" id="1184609.KILIM_094_00180"/>
<gene>
    <name evidence="2" type="ORF">KILIM_094_00180</name>
</gene>
<dbReference type="Proteomes" id="UP000008366">
    <property type="component" value="Unassembled WGS sequence"/>
</dbReference>
<dbReference type="EMBL" id="BAHD01000094">
    <property type="protein sequence ID" value="GAB98017.1"/>
    <property type="molecule type" value="Genomic_DNA"/>
</dbReference>
<protein>
    <recommendedName>
        <fullName evidence="4">DUF3515 family protein</fullName>
    </recommendedName>
</protein>
<dbReference type="PROSITE" id="PS51257">
    <property type="entry name" value="PROKAR_LIPOPROTEIN"/>
    <property type="match status" value="1"/>
</dbReference>
<dbReference type="AlphaFoldDB" id="K6X0W7"/>
<reference evidence="2 3" key="1">
    <citation type="submission" date="2012-08" db="EMBL/GenBank/DDBJ databases">
        <title>Whole genome shotgun sequence of Kineosphaera limosa NBRC 100340.</title>
        <authorList>
            <person name="Yoshida I."/>
            <person name="Isaki S."/>
            <person name="Hosoyama A."/>
            <person name="Tsuchikane K."/>
            <person name="Katsumata H."/>
            <person name="Ando Y."/>
            <person name="Ohji S."/>
            <person name="Hamada M."/>
            <person name="Tamura T."/>
            <person name="Yamazoe A."/>
            <person name="Yamazaki S."/>
            <person name="Fujita N."/>
        </authorList>
    </citation>
    <scope>NUCLEOTIDE SEQUENCE [LARGE SCALE GENOMIC DNA]</scope>
    <source>
        <strain evidence="2 3">NBRC 100340</strain>
    </source>
</reference>